<dbReference type="InterPro" id="IPR027417">
    <property type="entry name" value="P-loop_NTPase"/>
</dbReference>
<dbReference type="PRINTS" id="PR01415">
    <property type="entry name" value="ANKYRIN"/>
</dbReference>
<proteinExistence type="predicted"/>
<dbReference type="PANTHER" id="PTHR24198:SF194">
    <property type="entry name" value="INVERSIN-A"/>
    <property type="match status" value="1"/>
</dbReference>
<feature type="region of interest" description="Disordered" evidence="3">
    <location>
        <begin position="54"/>
        <end position="84"/>
    </location>
</feature>
<dbReference type="SUPFAM" id="SSF48403">
    <property type="entry name" value="Ankyrin repeat"/>
    <property type="match status" value="1"/>
</dbReference>
<evidence type="ECO:0000313" key="4">
    <source>
        <dbReference type="EMBL" id="CAD7233025.1"/>
    </source>
</evidence>
<dbReference type="InterPro" id="IPR011009">
    <property type="entry name" value="Kinase-like_dom_sf"/>
</dbReference>
<dbReference type="InterPro" id="IPR003439">
    <property type="entry name" value="ABC_transporter-like_ATP-bd"/>
</dbReference>
<organism evidence="4">
    <name type="scientific">Cyprideis torosa</name>
    <dbReference type="NCBI Taxonomy" id="163714"/>
    <lineage>
        <taxon>Eukaryota</taxon>
        <taxon>Metazoa</taxon>
        <taxon>Ecdysozoa</taxon>
        <taxon>Arthropoda</taxon>
        <taxon>Crustacea</taxon>
        <taxon>Oligostraca</taxon>
        <taxon>Ostracoda</taxon>
        <taxon>Podocopa</taxon>
        <taxon>Podocopida</taxon>
        <taxon>Cytherocopina</taxon>
        <taxon>Cytheroidea</taxon>
        <taxon>Cytherideidae</taxon>
        <taxon>Cyprideis</taxon>
    </lineage>
</organism>
<dbReference type="OrthoDB" id="6358812at2759"/>
<protein>
    <submittedName>
        <fullName evidence="4">Uncharacterized protein</fullName>
    </submittedName>
</protein>
<dbReference type="PROSITE" id="PS00107">
    <property type="entry name" value="PROTEIN_KINASE_ATP"/>
    <property type="match status" value="1"/>
</dbReference>
<dbReference type="Pfam" id="PF12796">
    <property type="entry name" value="Ank_2"/>
    <property type="match status" value="4"/>
</dbReference>
<evidence type="ECO:0000256" key="3">
    <source>
        <dbReference type="SAM" id="MobiDB-lite"/>
    </source>
</evidence>
<sequence length="728" mass="79248">MFGIGRDPDLPQVTLWRDFEEPVQLTTVQPGDLHGLYSGWSTLKTTLRPGELSFVVSHPPPPVPATASERSEDEHERSTSGEEHGFEVVHVNRNPERVRFEIDLFGRPEKTYRITWLHVFSFLPGFHPVIKVLLAHGADPNSVATPYELTPLHLAATPETARLLLEHEAEVNVKDRKLGCTPLLLATLNGRHSVVEVLLAHGADPNITNRVEETSPLHQAKSAETAELLIAKGAVVDAKDKSGETPLFFATGSGHHSVVEVLIANGAEPNIANRYGTSPLHRAKSAETAELLIAKGAVVDAKDKSGETPLFDATSSGHHSVVEVLLAHGADPNIISRTDGASPLHRARLAETAELLCQKGAVVNAKDRRGKTPLFDATYWNRHSVVEVLLAHGADPNITQNDGRSPLFVATQKNYHSVVKVLLAHEADPNIAPKDGRSPLLVAMHRESAAETAELLIAKVAKFNNVNCIDSAGETALHLCCEWGREGLAKQLLSEVQNSAESRFQQEFDIIDEIGKGGYGKVYKVKKKADQNKYALKCVTISGDSEKMQRSLREVRAVMQLGGPYIVKCYDAWIEVAEDDEKEFGNVVAVSDVSLNCYEEQITVLLGHNGSGKTVTINMLTGFLPPTSGTAYINGYDILSDIAAVRSSLGLCPQIDVLIDDLTVGEHLYFYSRLKGFGNEEIEQDTVRLLVSVGLEEKRDAVPSSLSGGMKRKLSILTSFCGGSKVQT</sequence>
<dbReference type="PROSITE" id="PS50011">
    <property type="entry name" value="PROTEIN_KINASE_DOM"/>
    <property type="match status" value="1"/>
</dbReference>
<gene>
    <name evidence="4" type="ORF">CTOB1V02_LOCUS10850</name>
</gene>
<evidence type="ECO:0000256" key="1">
    <source>
        <dbReference type="ARBA" id="ARBA00022737"/>
    </source>
</evidence>
<dbReference type="SUPFAM" id="SSF52540">
    <property type="entry name" value="P-loop containing nucleoside triphosphate hydrolases"/>
    <property type="match status" value="1"/>
</dbReference>
<dbReference type="SMART" id="SM00220">
    <property type="entry name" value="S_TKc"/>
    <property type="match status" value="1"/>
</dbReference>
<dbReference type="InterPro" id="IPR002110">
    <property type="entry name" value="Ankyrin_rpt"/>
</dbReference>
<dbReference type="Gene3D" id="3.40.50.300">
    <property type="entry name" value="P-loop containing nucleotide triphosphate hydrolases"/>
    <property type="match status" value="1"/>
</dbReference>
<dbReference type="Pfam" id="PF00069">
    <property type="entry name" value="Pkinase"/>
    <property type="match status" value="1"/>
</dbReference>
<feature type="compositionally biased region" description="Basic and acidic residues" evidence="3">
    <location>
        <begin position="69"/>
        <end position="84"/>
    </location>
</feature>
<dbReference type="Gene3D" id="1.25.40.20">
    <property type="entry name" value="Ankyrin repeat-containing domain"/>
    <property type="match status" value="3"/>
</dbReference>
<dbReference type="Gene3D" id="3.30.200.20">
    <property type="entry name" value="Phosphorylase Kinase, domain 1"/>
    <property type="match status" value="1"/>
</dbReference>
<keyword evidence="1" id="KW-0677">Repeat</keyword>
<dbReference type="AlphaFoldDB" id="A0A7R8WM28"/>
<dbReference type="GO" id="GO:0004672">
    <property type="term" value="F:protein kinase activity"/>
    <property type="evidence" value="ECO:0007669"/>
    <property type="project" value="InterPro"/>
</dbReference>
<reference evidence="4" key="1">
    <citation type="submission" date="2020-11" db="EMBL/GenBank/DDBJ databases">
        <authorList>
            <person name="Tran Van P."/>
        </authorList>
    </citation>
    <scope>NUCLEOTIDE SEQUENCE</scope>
</reference>
<dbReference type="PROSITE" id="PS50297">
    <property type="entry name" value="ANK_REP_REGION"/>
    <property type="match status" value="5"/>
</dbReference>
<dbReference type="InterPro" id="IPR036770">
    <property type="entry name" value="Ankyrin_rpt-contain_sf"/>
</dbReference>
<dbReference type="GO" id="GO:0005524">
    <property type="term" value="F:ATP binding"/>
    <property type="evidence" value="ECO:0007669"/>
    <property type="project" value="UniProtKB-UniRule"/>
</dbReference>
<dbReference type="InterPro" id="IPR000719">
    <property type="entry name" value="Prot_kinase_dom"/>
</dbReference>
<name>A0A7R8WM28_9CRUS</name>
<dbReference type="SMART" id="SM00248">
    <property type="entry name" value="ANK"/>
    <property type="match status" value="12"/>
</dbReference>
<dbReference type="PROSITE" id="PS50088">
    <property type="entry name" value="ANK_REPEAT"/>
    <property type="match status" value="5"/>
</dbReference>
<dbReference type="GO" id="GO:0016887">
    <property type="term" value="F:ATP hydrolysis activity"/>
    <property type="evidence" value="ECO:0007669"/>
    <property type="project" value="InterPro"/>
</dbReference>
<accession>A0A7R8WM28</accession>
<dbReference type="PANTHER" id="PTHR24198">
    <property type="entry name" value="ANKYRIN REPEAT AND PROTEIN KINASE DOMAIN-CONTAINING PROTEIN"/>
    <property type="match status" value="1"/>
</dbReference>
<evidence type="ECO:0000256" key="2">
    <source>
        <dbReference type="ARBA" id="ARBA00023043"/>
    </source>
</evidence>
<dbReference type="SUPFAM" id="SSF56112">
    <property type="entry name" value="Protein kinase-like (PK-like)"/>
    <property type="match status" value="1"/>
</dbReference>
<dbReference type="EMBL" id="OB665521">
    <property type="protein sequence ID" value="CAD7233025.1"/>
    <property type="molecule type" value="Genomic_DNA"/>
</dbReference>
<dbReference type="Pfam" id="PF00005">
    <property type="entry name" value="ABC_tran"/>
    <property type="match status" value="1"/>
</dbReference>
<keyword evidence="2" id="KW-0040">ANK repeat</keyword>
<dbReference type="InterPro" id="IPR017441">
    <property type="entry name" value="Protein_kinase_ATP_BS"/>
</dbReference>